<evidence type="ECO:0000259" key="1">
    <source>
        <dbReference type="Pfam" id="PF00561"/>
    </source>
</evidence>
<dbReference type="Proteomes" id="UP001595993">
    <property type="component" value="Unassembled WGS sequence"/>
</dbReference>
<name>A0ABV9GI68_9ACTN</name>
<gene>
    <name evidence="2" type="ORF">ACFO9E_34880</name>
</gene>
<protein>
    <submittedName>
        <fullName evidence="2">Alpha/beta fold hydrolase</fullName>
    </submittedName>
</protein>
<accession>A0ABV9GI68</accession>
<dbReference type="SUPFAM" id="SSF53474">
    <property type="entry name" value="alpha/beta-Hydrolases"/>
    <property type="match status" value="1"/>
</dbReference>
<dbReference type="Pfam" id="PF00561">
    <property type="entry name" value="Abhydrolase_1"/>
    <property type="match status" value="1"/>
</dbReference>
<comment type="caution">
    <text evidence="2">The sequence shown here is derived from an EMBL/GenBank/DDBJ whole genome shotgun (WGS) entry which is preliminary data.</text>
</comment>
<reference evidence="3" key="1">
    <citation type="journal article" date="2019" name="Int. J. Syst. Evol. Microbiol.">
        <title>The Global Catalogue of Microorganisms (GCM) 10K type strain sequencing project: providing services to taxonomists for standard genome sequencing and annotation.</title>
        <authorList>
            <consortium name="The Broad Institute Genomics Platform"/>
            <consortium name="The Broad Institute Genome Sequencing Center for Infectious Disease"/>
            <person name="Wu L."/>
            <person name="Ma J."/>
        </authorList>
    </citation>
    <scope>NUCLEOTIDE SEQUENCE [LARGE SCALE GENOMIC DNA]</scope>
    <source>
        <strain evidence="3">CGMCC 4.7139</strain>
    </source>
</reference>
<dbReference type="Gene3D" id="3.40.50.1820">
    <property type="entry name" value="alpha/beta hydrolase"/>
    <property type="match status" value="1"/>
</dbReference>
<sequence length="272" mass="29513">MVHGLSVTSELWRVHTQHLADRGMRVVRYDQRAHGRSTRGTARITLEGLADDLAHIIERLAPHGPLALAGHSMGGLILQTLTTLRPDLLPRIHGLLLISTPDGPVTTRAQPGLRSRILGWGRDLLAVACTGSPAAMDAVRRRLPHSSPWALRTTDSRPSDTSAPLACRRGLHRTATRDIAAFWHALAATGSRPVDGLRALGPRLTLLAGAADAHVPADHTRALARRIPQVQFVLADQATHALPVRHPQMIVDILARLACQAGRQDPHPSHQR</sequence>
<dbReference type="InterPro" id="IPR029058">
    <property type="entry name" value="AB_hydrolase_fold"/>
</dbReference>
<organism evidence="2 3">
    <name type="scientific">Streptomyces maoxianensis</name>
    <dbReference type="NCBI Taxonomy" id="1459942"/>
    <lineage>
        <taxon>Bacteria</taxon>
        <taxon>Bacillati</taxon>
        <taxon>Actinomycetota</taxon>
        <taxon>Actinomycetes</taxon>
        <taxon>Kitasatosporales</taxon>
        <taxon>Streptomycetaceae</taxon>
        <taxon>Streptomyces</taxon>
    </lineage>
</organism>
<dbReference type="GO" id="GO:0016787">
    <property type="term" value="F:hydrolase activity"/>
    <property type="evidence" value="ECO:0007669"/>
    <property type="project" value="UniProtKB-KW"/>
</dbReference>
<keyword evidence="2" id="KW-0378">Hydrolase</keyword>
<feature type="domain" description="AB hydrolase-1" evidence="1">
    <location>
        <begin position="1"/>
        <end position="242"/>
    </location>
</feature>
<evidence type="ECO:0000313" key="2">
    <source>
        <dbReference type="EMBL" id="MFC4612895.1"/>
    </source>
</evidence>
<proteinExistence type="predicted"/>
<dbReference type="InterPro" id="IPR000073">
    <property type="entry name" value="AB_hydrolase_1"/>
</dbReference>
<evidence type="ECO:0000313" key="3">
    <source>
        <dbReference type="Proteomes" id="UP001595993"/>
    </source>
</evidence>
<dbReference type="PANTHER" id="PTHR43194">
    <property type="entry name" value="HYDROLASE ALPHA/BETA FOLD FAMILY"/>
    <property type="match status" value="1"/>
</dbReference>
<dbReference type="EMBL" id="JBHSFE010000039">
    <property type="protein sequence ID" value="MFC4612895.1"/>
    <property type="molecule type" value="Genomic_DNA"/>
</dbReference>
<dbReference type="PANTHER" id="PTHR43194:SF2">
    <property type="entry name" value="PEROXISOMAL MEMBRANE PROTEIN LPX1"/>
    <property type="match status" value="1"/>
</dbReference>
<dbReference type="RefSeq" id="WP_381203395.1">
    <property type="nucleotide sequence ID" value="NZ_JBHSFE010000039.1"/>
</dbReference>
<dbReference type="InterPro" id="IPR050228">
    <property type="entry name" value="Carboxylesterase_BioH"/>
</dbReference>
<keyword evidence="3" id="KW-1185">Reference proteome</keyword>